<dbReference type="Pfam" id="PF12340">
    <property type="entry name" value="DUF3638"/>
    <property type="match status" value="1"/>
</dbReference>
<evidence type="ECO:0000259" key="9">
    <source>
        <dbReference type="Pfam" id="PF12359"/>
    </source>
</evidence>
<feature type="compositionally biased region" description="Basic and acidic residues" evidence="7">
    <location>
        <begin position="2808"/>
        <end position="2819"/>
    </location>
</feature>
<dbReference type="InterPro" id="IPR046541">
    <property type="entry name" value="DUF6606"/>
</dbReference>
<evidence type="ECO:0000259" key="8">
    <source>
        <dbReference type="Pfam" id="PF12340"/>
    </source>
</evidence>
<keyword evidence="12" id="KW-1185">Reference proteome</keyword>
<feature type="region of interest" description="Disordered" evidence="7">
    <location>
        <begin position="2804"/>
        <end position="2837"/>
    </location>
</feature>
<keyword evidence="3" id="KW-0645">Protease</keyword>
<evidence type="ECO:0000313" key="11">
    <source>
        <dbReference type="EMBL" id="RDW89094.1"/>
    </source>
</evidence>
<dbReference type="GO" id="GO:0006508">
    <property type="term" value="P:proteolysis"/>
    <property type="evidence" value="ECO:0007669"/>
    <property type="project" value="UniProtKB-KW"/>
</dbReference>
<protein>
    <recommendedName>
        <fullName evidence="2">ubiquitinyl hydrolase 1</fullName>
        <ecNumber evidence="2">3.4.19.12</ecNumber>
    </recommendedName>
</protein>
<accession>A0A3D8SS87</accession>
<evidence type="ECO:0000313" key="12">
    <source>
        <dbReference type="Proteomes" id="UP000256645"/>
    </source>
</evidence>
<dbReference type="EMBL" id="PDLM01000001">
    <property type="protein sequence ID" value="RDW89094.1"/>
    <property type="molecule type" value="Genomic_DNA"/>
</dbReference>
<gene>
    <name evidence="11" type="ORF">BP6252_01126</name>
</gene>
<organism evidence="11 12">
    <name type="scientific">Coleophoma cylindrospora</name>
    <dbReference type="NCBI Taxonomy" id="1849047"/>
    <lineage>
        <taxon>Eukaryota</taxon>
        <taxon>Fungi</taxon>
        <taxon>Dikarya</taxon>
        <taxon>Ascomycota</taxon>
        <taxon>Pezizomycotina</taxon>
        <taxon>Leotiomycetes</taxon>
        <taxon>Helotiales</taxon>
        <taxon>Dermateaceae</taxon>
        <taxon>Coleophoma</taxon>
    </lineage>
</organism>
<feature type="domain" description="DUF3645" evidence="9">
    <location>
        <begin position="2342"/>
        <end position="2374"/>
    </location>
</feature>
<evidence type="ECO:0000256" key="1">
    <source>
        <dbReference type="ARBA" id="ARBA00000707"/>
    </source>
</evidence>
<comment type="caution">
    <text evidence="11">The sequence shown here is derived from an EMBL/GenBank/DDBJ whole genome shotgun (WGS) entry which is preliminary data.</text>
</comment>
<dbReference type="Proteomes" id="UP000256645">
    <property type="component" value="Unassembled WGS sequence"/>
</dbReference>
<evidence type="ECO:0000256" key="6">
    <source>
        <dbReference type="ARBA" id="ARBA00022807"/>
    </source>
</evidence>
<keyword evidence="6" id="KW-0788">Thiol protease</keyword>
<evidence type="ECO:0000256" key="5">
    <source>
        <dbReference type="ARBA" id="ARBA00022801"/>
    </source>
</evidence>
<dbReference type="InterPro" id="IPR051346">
    <property type="entry name" value="OTU_Deubiquitinase"/>
</dbReference>
<evidence type="ECO:0000256" key="4">
    <source>
        <dbReference type="ARBA" id="ARBA00022786"/>
    </source>
</evidence>
<dbReference type="InterPro" id="IPR022099">
    <property type="entry name" value="DUF3638"/>
</dbReference>
<dbReference type="Pfam" id="PF12359">
    <property type="entry name" value="DUF3645"/>
    <property type="match status" value="1"/>
</dbReference>
<evidence type="ECO:0000256" key="2">
    <source>
        <dbReference type="ARBA" id="ARBA00012759"/>
    </source>
</evidence>
<evidence type="ECO:0000256" key="7">
    <source>
        <dbReference type="SAM" id="MobiDB-lite"/>
    </source>
</evidence>
<keyword evidence="4" id="KW-0833">Ubl conjugation pathway</keyword>
<feature type="domain" description="DUF6606" evidence="10">
    <location>
        <begin position="7"/>
        <end position="269"/>
    </location>
</feature>
<evidence type="ECO:0000259" key="10">
    <source>
        <dbReference type="Pfam" id="PF20255"/>
    </source>
</evidence>
<proteinExistence type="predicted"/>
<dbReference type="PANTHER" id="PTHR13367">
    <property type="entry name" value="UBIQUITIN THIOESTERASE"/>
    <property type="match status" value="1"/>
</dbReference>
<name>A0A3D8SS87_9HELO</name>
<comment type="catalytic activity">
    <reaction evidence="1">
        <text>Thiol-dependent hydrolysis of ester, thioester, amide, peptide and isopeptide bonds formed by the C-terminal Gly of ubiquitin (a 76-residue protein attached to proteins as an intracellular targeting signal).</text>
        <dbReference type="EC" id="3.4.19.12"/>
    </reaction>
</comment>
<dbReference type="STRING" id="1849047.A0A3D8SS87"/>
<keyword evidence="5" id="KW-0378">Hydrolase</keyword>
<dbReference type="OrthoDB" id="3182339at2759"/>
<dbReference type="InterPro" id="IPR022105">
    <property type="entry name" value="DUF3645"/>
</dbReference>
<sequence>MSDLWYLINHVFLPPKRPQADDYSTFNVSSLVSSVEKALANFNDLLCPVPSELGNLVKMLRVFKSGTIVSSMDMLPDMKAGELIILHIRSQNAGLIIRRSVTEPTFSFEMFELSPTNEAVTKTIGRLTRTFPGPSISLGEDLLKDENFRRELTCLLEKLDSEVLPEATEKATKAGSNAIEVRQTYHPRYVTEMLTSFLRANGHPTTVQRIEKHTRDDVLWHNALLPWRRSPDWMLIRVALQTTLGDLSRSSPNISYKAFMIYFMSKILQLASSQNLSSTILHIMLCKISSRVNKIMPSDEFPWLAEVNKITSGVREQLQTRWRSIEGSTEPKLDHQEIEFKENSWLLDTNLSLHTLDRYLLKLESRQLPPSNHNAFKPDCNQRITGSTEVSKIIDDLNMPESGHAIRLILHDAEAWVQENHSTWAQNAKHIESSCTDLSKLYRIYTTKSCTEYSGSPDYVSRMILTALEIWVALDMCTLEQVPLLRQFRTGFPVPFSKILSSLLLPMKQDMHRMQMVERHIAQRDGEAVSSNPSIFSNATSQNCFAAKYFQQSIKHQDLKREIEAAATATRIEKRAEYAKKKKLYADKMEEAQQLSCDTAHRVVGRGRNRYRQPYHPSDCKKCRLRAEANALDIEAHEWPLPENEIEACVAVFELSVPLAIHEWREVTYSILVDLLSPRPTSGFNNPYWLHEFEGLQNFVLGNSGRLQLASEVKPFYKSHFFRPSMINANEDNVCVKHASRYTMMDFQLKRPTGLELNKCDIAERCTFQLDTGPLRTLQHFLSSTDQHSNSALASQHKCPTSMTLHEYYSFVSLRAGDALQWCNIARELITGVLDFNREETFMLVTQAIWQAGDPGDGSIYRRPHRSLEDEIFGLHLISAVDTRLTAVESNWQASRCVRTLTALACRLLSLSLHESVQEKCLKFLQRARNISFEWTREIKSLIHSCHDEQELVTLSPRALQLALTCHGTFNVDPNYLIKILKRSDNMAIITECIITMYNICPENTGNSSKETRALIDRSFTLSHRIEPLLRKEVLNNQEGLDCSISSIWEGYRPGSTWQAMPAPNERWLVIEVERNGNQAPGHIFFNALNGDLLVNGSPLGRLPLGFQKHATFRRHLPNISKNLDVVPSSMLGMRFETQLAISGQQVHFVMHEDELIIRTRNGDQIQELLPQSALENDFPADFVNNFAHWLNISTGSIEFRPLENAWQQSPNNWQLAARDRSLSQGHRKLIDVRSTTAKNISNLLEGIEDAENMHILYHSGSSSLEVQLARFNLDFFIPLHENRLHSKQFRGMAVDKAQGIGCLTGLKNKLVLSEIKGNARIILIPDGKPSCSKLGNHVQVTIKKSAARHTPYHTYHVNTLLRKLENNHSMSSRLFRILLHGLTSHCLPDNLTGRTGTEEALYELSRSSICSIQEFHDRDIELLLAIHNLTPARTYYPPNMRVMQTVHWSAIPAMLQHDRFSREVKFIFKNLEHLYLFQPQPKLPEEDLGAPELIEKAAIRSSLFGVSEIGTQDFAFTHDAIYNSRDVHDPRRETKNCHMVKLAMDWSQDLTVCSDLLETLESLSNNPRGLGGPDQKLSVHIGFDEQIFSSSSDLLANTWGPLHKFLTTSDVLRDKHKITVFLLLLRYSKVINRELCETLLAFATVPALRTLSCPAFSQAKLSDGYRPDRNTVLSLFQNKLRGYSDSPESKSPLLPNESVWDAEGRRQDEYDAAVKDSLNKCVDHVMIQWPGPIAILPELEDSCKKYIKMEEAVPTVLDIFNSWRKNSEIQAWAQKVQQILQTLKPRVIGLTKPFSMKAPERQRQVQRGSITFEDLLAATPPDDLETAPKLDLVTKKIETNPNRCNLDILLERLSTIKTGAYEAKYIQDLQESADIFCATTTIKDELHLESARTLLARHQEETSSRMKQSYQKLCASLQPRHKGLVLSISRNASLFPRISPVIILSYLASPKSKVWPKAWRHAFIQYAISISHYQKACRLVACGGNISDFLSELNNIGHVGWDPMEKPDWLLFEIENNILIRQDQSQIARQMINPLSGRNSLTQLNMGLGKSSVIVPISALSLANGEQLARIVVLRPLSRQMFDLLVEKLGGILDRRIFYMPINRSMRLSSSEVQVISQLYKTCMKQGGLLLVQPEHLLSFELMGIDQILFGKRILGETMVKTQTWLDEKTRDVLDESDEILNVKFELIYTMGNQTAIDHSPDRWILIELVLSKIGELAPKFMKTFPLGLEVIVGVPGSFPRIRITEKSAGDGLLNCVAETICKEGLPGVPLQNLSKNERKLVYRFITDPRMSAEDFAPSKDILFSISTEKLGLLLLRGLFANGILHYAFAQKRWRVNYGLDPSRTMLAVPYHAKDTPSPRSEFSHPDTAIVLTCLSYQYGGLTDNQIYSSFQQLLQSDQSQQHYDRWTRELDSFPPEFAQLSGINLSNTRLCLEKLFPILRYSRNMIDYFTSYIVFPKEMKEFPHKLSSSSWQIAKAKLNPTTGFSGTNDSKYVLPSSIEQYDLPHLRSTNALVIDTLLRPENNVDFTYTANCKNLDANTILDMAIKMRPKVHVILDVGAQVLELQNEEMATAWLSKVDHAQAVVFFDNYNDELCVKNRDGLKERLVVSPFLKQMDQCLVFLDEAHTRGTDLKLPKEYRALVTLGPDLSKDRFVQACMRMRKLGHGQSVVLCGPSEVQEKILQTAGKKSGDTVSMIDVLQWCISNTWNLTKKCVPLWATQGVRHYRRQATIAKSGTIEMSVLEKESQSLEQRYSIDDKHCEERIILHEETDNILSAHKSELKAIRQKCCDFGLTTFSDAALQEEQERELQPEQEREQETETPPAVDPRPHSLHPSVRNLALNGDVDSSSEAFLPAFKILLGTTFAKLLDTKAWPQDLLVTKDFVLAIKQDENWVLGNRPAELSTSLDFFMRPVHWIITTKTTPIRMVIISPFEANCLLPPIREYGRVNLHIYSPRLSVSHTTLEHLKFCAIPSLPQSWEPPQNLVMQLNIFSGQLYLRSYAEYTALCKFLGLISRVQGDDTSHKIGADGFVLPNGRSGDYADCQFSKSPVELVRGLVSIRRKGQDFIASHMGRILNGEMLKPEDFEE</sequence>
<dbReference type="EC" id="3.4.19.12" evidence="2"/>
<reference evidence="11 12" key="1">
    <citation type="journal article" date="2018" name="IMA Fungus">
        <title>IMA Genome-F 9: Draft genome sequence of Annulohypoxylon stygium, Aspergillus mulundensis, Berkeleyomyces basicola (syn. Thielaviopsis basicola), Ceratocystis smalleyi, two Cercospora beticola strains, Coleophoma cylindrospora, Fusarium fracticaudum, Phialophora cf. hyalina, and Morchella septimelata.</title>
        <authorList>
            <person name="Wingfield B.D."/>
            <person name="Bills G.F."/>
            <person name="Dong Y."/>
            <person name="Huang W."/>
            <person name="Nel W.J."/>
            <person name="Swalarsk-Parry B.S."/>
            <person name="Vaghefi N."/>
            <person name="Wilken P.M."/>
            <person name="An Z."/>
            <person name="de Beer Z.W."/>
            <person name="De Vos L."/>
            <person name="Chen L."/>
            <person name="Duong T.A."/>
            <person name="Gao Y."/>
            <person name="Hammerbacher A."/>
            <person name="Kikkert J.R."/>
            <person name="Li Y."/>
            <person name="Li H."/>
            <person name="Li K."/>
            <person name="Li Q."/>
            <person name="Liu X."/>
            <person name="Ma X."/>
            <person name="Naidoo K."/>
            <person name="Pethybridge S.J."/>
            <person name="Sun J."/>
            <person name="Steenkamp E.T."/>
            <person name="van der Nest M.A."/>
            <person name="van Wyk S."/>
            <person name="Wingfield M.J."/>
            <person name="Xiong C."/>
            <person name="Yue Q."/>
            <person name="Zhang X."/>
        </authorList>
    </citation>
    <scope>NUCLEOTIDE SEQUENCE [LARGE SCALE GENOMIC DNA]</scope>
    <source>
        <strain evidence="11 12">BP6252</strain>
    </source>
</reference>
<feature type="domain" description="DUF3638" evidence="8">
    <location>
        <begin position="1999"/>
        <end position="2221"/>
    </location>
</feature>
<dbReference type="PANTHER" id="PTHR13367:SF34">
    <property type="match status" value="1"/>
</dbReference>
<dbReference type="Pfam" id="PF20255">
    <property type="entry name" value="DUF6606"/>
    <property type="match status" value="1"/>
</dbReference>
<evidence type="ECO:0000256" key="3">
    <source>
        <dbReference type="ARBA" id="ARBA00022670"/>
    </source>
</evidence>
<dbReference type="GO" id="GO:0004843">
    <property type="term" value="F:cysteine-type deubiquitinase activity"/>
    <property type="evidence" value="ECO:0007669"/>
    <property type="project" value="UniProtKB-EC"/>
</dbReference>